<feature type="transmembrane region" description="Helical" evidence="1">
    <location>
        <begin position="31"/>
        <end position="52"/>
    </location>
</feature>
<feature type="transmembrane region" description="Helical" evidence="1">
    <location>
        <begin position="181"/>
        <end position="198"/>
    </location>
</feature>
<dbReference type="EMBL" id="BARW01001545">
    <property type="protein sequence ID" value="GAI60951.1"/>
    <property type="molecule type" value="Genomic_DNA"/>
</dbReference>
<organism evidence="2">
    <name type="scientific">marine sediment metagenome</name>
    <dbReference type="NCBI Taxonomy" id="412755"/>
    <lineage>
        <taxon>unclassified sequences</taxon>
        <taxon>metagenomes</taxon>
        <taxon>ecological metagenomes</taxon>
    </lineage>
</organism>
<accession>X1R1I9</accession>
<evidence type="ECO:0000313" key="2">
    <source>
        <dbReference type="EMBL" id="GAI60951.1"/>
    </source>
</evidence>
<name>X1R1I9_9ZZZZ</name>
<keyword evidence="1" id="KW-0472">Membrane</keyword>
<sequence>MFGFLAILFSTYLIRNIFQANRRLLLSEGEVILFFILFQIFDMLALYSLILVLEVFEKNIQFSWRQILITILVFIAIGGIISDPDLESQIIEGSIFITIKPISFEFIFRMLFLFIAGMLVVIALHQSLKSAWSLKQKSLIKWLTYGTISTFFLPFITQIALSLPSQVSIEFLKITSLMQELFQNFGMIIIGVVFLRVSKN</sequence>
<reference evidence="2" key="1">
    <citation type="journal article" date="2014" name="Front. Microbiol.">
        <title>High frequency of phylogenetically diverse reductive dehalogenase-homologous genes in deep subseafloor sedimentary metagenomes.</title>
        <authorList>
            <person name="Kawai M."/>
            <person name="Futagami T."/>
            <person name="Toyoda A."/>
            <person name="Takaki Y."/>
            <person name="Nishi S."/>
            <person name="Hori S."/>
            <person name="Arai W."/>
            <person name="Tsubouchi T."/>
            <person name="Morono Y."/>
            <person name="Uchiyama I."/>
            <person name="Ito T."/>
            <person name="Fujiyama A."/>
            <person name="Inagaki F."/>
            <person name="Takami H."/>
        </authorList>
    </citation>
    <scope>NUCLEOTIDE SEQUENCE</scope>
    <source>
        <strain evidence="2">Expedition CK06-06</strain>
    </source>
</reference>
<evidence type="ECO:0000256" key="1">
    <source>
        <dbReference type="SAM" id="Phobius"/>
    </source>
</evidence>
<keyword evidence="1" id="KW-1133">Transmembrane helix</keyword>
<keyword evidence="1" id="KW-0812">Transmembrane</keyword>
<feature type="transmembrane region" description="Helical" evidence="1">
    <location>
        <begin position="102"/>
        <end position="122"/>
    </location>
</feature>
<feature type="transmembrane region" description="Helical" evidence="1">
    <location>
        <begin position="64"/>
        <end position="82"/>
    </location>
</feature>
<gene>
    <name evidence="2" type="ORF">S12H4_04858</name>
</gene>
<feature type="transmembrane region" description="Helical" evidence="1">
    <location>
        <begin position="142"/>
        <end position="161"/>
    </location>
</feature>
<protein>
    <submittedName>
        <fullName evidence="2">Uncharacterized protein</fullName>
    </submittedName>
</protein>
<dbReference type="AlphaFoldDB" id="X1R1I9"/>
<proteinExistence type="predicted"/>
<comment type="caution">
    <text evidence="2">The sequence shown here is derived from an EMBL/GenBank/DDBJ whole genome shotgun (WGS) entry which is preliminary data.</text>
</comment>